<dbReference type="InterPro" id="IPR020823">
    <property type="entry name" value="Cell_div_FtsA"/>
</dbReference>
<evidence type="ECO:0000256" key="5">
    <source>
        <dbReference type="HAMAP-Rule" id="MF_02033"/>
    </source>
</evidence>
<evidence type="ECO:0000256" key="2">
    <source>
        <dbReference type="ARBA" id="ARBA00022618"/>
    </source>
</evidence>
<feature type="compositionally biased region" description="Low complexity" evidence="7">
    <location>
        <begin position="396"/>
        <end position="416"/>
    </location>
</feature>
<dbReference type="PIRSF" id="PIRSF003101">
    <property type="entry name" value="FtsA"/>
    <property type="match status" value="1"/>
</dbReference>
<sequence>MGSQDIYVGLDIGTTSIKAIAAEVSAGQMHVIGVGSQRADGLSRGVIVDIDKAAATVKAALEQAARKASISIERVVVGVPASMLQIEQVSGMITVAETSKEITDEDVQRVAATALTRNLPPEREVLSISPDEFIVDGFDGIKDPRGMIGVRLEMKGLLFTSPKTVVHNITRTVEKAGYKVAAFITDPQALGKYVLSDGEQDFGTIVVDLGGGQSTAAVIHDHKLKFTTEDLEGGDLITHDISVVLNTSFADAERLKREYGNADSLAASEEQTFPVTVVGKQNPATISEKYLSEIIEARLTQIFERLDKSLKQVNALDLPGGIVVTGGDAALPGVAQLASDIFGRDVKVFIPNEVGLRHPAFTLALALINDAASMTDVDILVSSALNTPVNLPKGTSSQQTAAPVQQAAADSQPQPAERSEQPAAPTKSEDDSGKPKQSIFKKLFGTFFE</sequence>
<dbReference type="EMBL" id="CP117884">
    <property type="protein sequence ID" value="WDF81670.1"/>
    <property type="molecule type" value="Genomic_DNA"/>
</dbReference>
<evidence type="ECO:0000256" key="7">
    <source>
        <dbReference type="SAM" id="MobiDB-lite"/>
    </source>
</evidence>
<evidence type="ECO:0000256" key="3">
    <source>
        <dbReference type="ARBA" id="ARBA00023136"/>
    </source>
</evidence>
<keyword evidence="1 5" id="KW-1003">Cell membrane</keyword>
<protein>
    <recommendedName>
        <fullName evidence="5 6">Cell division protein FtsA</fullName>
    </recommendedName>
</protein>
<keyword evidence="2 5" id="KW-0132">Cell division</keyword>
<comment type="subunit">
    <text evidence="5">Self-interacts. Interacts with FtsZ.</text>
</comment>
<dbReference type="RefSeq" id="WP_274258605.1">
    <property type="nucleotide sequence ID" value="NZ_CP117884.1"/>
</dbReference>
<dbReference type="InterPro" id="IPR050696">
    <property type="entry name" value="FtsA/MreB"/>
</dbReference>
<comment type="similarity">
    <text evidence="5 6">Belongs to the FtsA/MreB family.</text>
</comment>
<dbReference type="NCBIfam" id="TIGR01174">
    <property type="entry name" value="ftsA"/>
    <property type="match status" value="1"/>
</dbReference>
<keyword evidence="4 5" id="KW-0131">Cell cycle</keyword>
<dbReference type="PANTHER" id="PTHR32432:SF4">
    <property type="entry name" value="CELL DIVISION PROTEIN FTSA"/>
    <property type="match status" value="1"/>
</dbReference>
<evidence type="ECO:0000259" key="8">
    <source>
        <dbReference type="SMART" id="SM00842"/>
    </source>
</evidence>
<reference evidence="9 10" key="1">
    <citation type="submission" date="2023-02" db="EMBL/GenBank/DDBJ databases">
        <title>Genome sequence of Lacticaseibacillus sp. KACC 23028.</title>
        <authorList>
            <person name="Kim S."/>
            <person name="Heo J."/>
            <person name="Kwon S.-W."/>
        </authorList>
    </citation>
    <scope>NUCLEOTIDE SEQUENCE [LARGE SCALE GENOMIC DNA]</scope>
    <source>
        <strain evidence="9 10">KACC 23028</strain>
    </source>
</reference>
<comment type="subcellular location">
    <subcellularLocation>
        <location evidence="5">Cell membrane</location>
        <topology evidence="5">Peripheral membrane protein</topology>
        <orientation evidence="5">Cytoplasmic side</orientation>
    </subcellularLocation>
    <text evidence="5">Localizes to the Z ring in an FtsZ-dependent manner. Targeted to the membrane through a conserved C-terminal amphipathic helix.</text>
</comment>
<dbReference type="Pfam" id="PF02491">
    <property type="entry name" value="SHS2_FTSA"/>
    <property type="match status" value="1"/>
</dbReference>
<proteinExistence type="inferred from homology"/>
<evidence type="ECO:0000313" key="10">
    <source>
        <dbReference type="Proteomes" id="UP001220377"/>
    </source>
</evidence>
<dbReference type="Proteomes" id="UP001220377">
    <property type="component" value="Chromosome"/>
</dbReference>
<name>A0ABY7WUR7_9LACO</name>
<organism evidence="9 10">
    <name type="scientific">Lacticaseibacillus pabuli</name>
    <dbReference type="NCBI Taxonomy" id="3025672"/>
    <lineage>
        <taxon>Bacteria</taxon>
        <taxon>Bacillati</taxon>
        <taxon>Bacillota</taxon>
        <taxon>Bacilli</taxon>
        <taxon>Lactobacillales</taxon>
        <taxon>Lactobacillaceae</taxon>
        <taxon>Lacticaseibacillus</taxon>
    </lineage>
</organism>
<dbReference type="SMART" id="SM00842">
    <property type="entry name" value="FtsA"/>
    <property type="match status" value="1"/>
</dbReference>
<gene>
    <name evidence="5 9" type="primary">ftsA</name>
    <name evidence="9" type="ORF">PQ472_06960</name>
</gene>
<feature type="region of interest" description="Disordered" evidence="7">
    <location>
        <begin position="391"/>
        <end position="436"/>
    </location>
</feature>
<evidence type="ECO:0000313" key="9">
    <source>
        <dbReference type="EMBL" id="WDF81670.1"/>
    </source>
</evidence>
<comment type="function">
    <text evidence="5 6">Cell division protein that is involved in the assembly of the Z ring. May serve as a membrane anchor for the Z ring.</text>
</comment>
<keyword evidence="10" id="KW-1185">Reference proteome</keyword>
<accession>A0ABY7WUR7</accession>
<dbReference type="PANTHER" id="PTHR32432">
    <property type="entry name" value="CELL DIVISION PROTEIN FTSA-RELATED"/>
    <property type="match status" value="1"/>
</dbReference>
<dbReference type="Pfam" id="PF14450">
    <property type="entry name" value="FtsA"/>
    <property type="match status" value="1"/>
</dbReference>
<dbReference type="SUPFAM" id="SSF53067">
    <property type="entry name" value="Actin-like ATPase domain"/>
    <property type="match status" value="2"/>
</dbReference>
<feature type="domain" description="SHS2" evidence="8">
    <location>
        <begin position="7"/>
        <end position="194"/>
    </location>
</feature>
<dbReference type="InterPro" id="IPR003494">
    <property type="entry name" value="SHS2_FtsA"/>
</dbReference>
<dbReference type="Gene3D" id="3.30.420.40">
    <property type="match status" value="2"/>
</dbReference>
<evidence type="ECO:0000256" key="6">
    <source>
        <dbReference type="PIRNR" id="PIRNR003101"/>
    </source>
</evidence>
<evidence type="ECO:0000256" key="4">
    <source>
        <dbReference type="ARBA" id="ARBA00023306"/>
    </source>
</evidence>
<evidence type="ECO:0000256" key="1">
    <source>
        <dbReference type="ARBA" id="ARBA00022475"/>
    </source>
</evidence>
<dbReference type="InterPro" id="IPR043129">
    <property type="entry name" value="ATPase_NBD"/>
</dbReference>
<dbReference type="CDD" id="cd24048">
    <property type="entry name" value="ASKHA_NBD_FtsA"/>
    <property type="match status" value="1"/>
</dbReference>
<dbReference type="HAMAP" id="MF_02033">
    <property type="entry name" value="FtsA"/>
    <property type="match status" value="1"/>
</dbReference>
<dbReference type="GO" id="GO:0051301">
    <property type="term" value="P:cell division"/>
    <property type="evidence" value="ECO:0007669"/>
    <property type="project" value="UniProtKB-KW"/>
</dbReference>
<keyword evidence="3 5" id="KW-0472">Membrane</keyword>